<feature type="transmembrane region" description="Helical" evidence="1">
    <location>
        <begin position="577"/>
        <end position="596"/>
    </location>
</feature>
<evidence type="ECO:0000313" key="2">
    <source>
        <dbReference type="EMBL" id="MQL70696.1"/>
    </source>
</evidence>
<keyword evidence="1" id="KW-0812">Transmembrane</keyword>
<keyword evidence="3" id="KW-1185">Reference proteome</keyword>
<keyword evidence="1" id="KW-0472">Membrane</keyword>
<sequence>MVDDRVNLSGWRRSWSRLRVRVVVAAGIVVVVVVAVVAFATVAATSDPVGPSVQRFGVVLVVLPRLFARCLALEGLSRSKVVSVSWDPHPREPVEGGIRATSVLEPDSPLSHCLSLRWFWSHVVVPGVRPQLGQTTVLRELVCFCGGSVSPFAGVEAGARLLHGECSLAVASSRGRHWSGLVRTGASGNFHSMFLQFCGSVPWCLSVVAPVGVVPDLVCAEHCFRFVPDSIGFCGSRPHPPYVHQLGARRRWSSVSDGLRRRLWRRVVVSNIESERCCSCCCTACVASVVARRVRAVAARSALDSLAVVFLVWRTLASQSSEVLLEFFSVGSGGSEDCSSLVSAVVVPPQSLRCAVGLAGAFWRVFPRAVPWWFWWRFSQDRLVFFPGSPFVASGGGSSQECFVFVSGHRCVAPVIRSVLFGWAAFWCCALGRASGYRVGQLVLLVISKFLGRAGGTCVSPWLEWLASFLTPGVLLQMVVCCMCYTLSVLRCFVFSCLKGWGRHGLLCPFRLAVLCAWLLVVVVPCFGLGLSEVDMLPSTSVVVLLPVWLCVAFILRECGVAMVLVARVASRLDYELLTGVFCVAVGNCVLCRVLLATEWVADRLVPTARIFWACPNFEDEIVLRGVECKTQLLGFPSGVWDDWPLTRPGWATH</sequence>
<protein>
    <submittedName>
        <fullName evidence="2">Uncharacterized protein</fullName>
    </submittedName>
</protein>
<dbReference type="EMBL" id="NMUH01000075">
    <property type="protein sequence ID" value="MQL70696.1"/>
    <property type="molecule type" value="Genomic_DNA"/>
</dbReference>
<reference evidence="2" key="1">
    <citation type="submission" date="2017-07" db="EMBL/GenBank/DDBJ databases">
        <title>Taro Niue Genome Assembly and Annotation.</title>
        <authorList>
            <person name="Atibalentja N."/>
            <person name="Keating K."/>
            <person name="Fields C.J."/>
        </authorList>
    </citation>
    <scope>NUCLEOTIDE SEQUENCE</scope>
    <source>
        <strain evidence="2">Niue_2</strain>
        <tissue evidence="2">Leaf</tissue>
    </source>
</reference>
<dbReference type="Proteomes" id="UP000652761">
    <property type="component" value="Unassembled WGS sequence"/>
</dbReference>
<evidence type="ECO:0000313" key="3">
    <source>
        <dbReference type="Proteomes" id="UP000652761"/>
    </source>
</evidence>
<accession>A0A843TKE6</accession>
<proteinExistence type="predicted"/>
<comment type="caution">
    <text evidence="2">The sequence shown here is derived from an EMBL/GenBank/DDBJ whole genome shotgun (WGS) entry which is preliminary data.</text>
</comment>
<feature type="transmembrane region" description="Helical" evidence="1">
    <location>
        <begin position="475"/>
        <end position="498"/>
    </location>
</feature>
<evidence type="ECO:0000256" key="1">
    <source>
        <dbReference type="SAM" id="Phobius"/>
    </source>
</evidence>
<gene>
    <name evidence="2" type="ORF">Taro_003012</name>
</gene>
<feature type="transmembrane region" description="Helical" evidence="1">
    <location>
        <begin position="510"/>
        <end position="531"/>
    </location>
</feature>
<feature type="transmembrane region" description="Helical" evidence="1">
    <location>
        <begin position="537"/>
        <end position="556"/>
    </location>
</feature>
<organism evidence="2 3">
    <name type="scientific">Colocasia esculenta</name>
    <name type="common">Wild taro</name>
    <name type="synonym">Arum esculentum</name>
    <dbReference type="NCBI Taxonomy" id="4460"/>
    <lineage>
        <taxon>Eukaryota</taxon>
        <taxon>Viridiplantae</taxon>
        <taxon>Streptophyta</taxon>
        <taxon>Embryophyta</taxon>
        <taxon>Tracheophyta</taxon>
        <taxon>Spermatophyta</taxon>
        <taxon>Magnoliopsida</taxon>
        <taxon>Liliopsida</taxon>
        <taxon>Araceae</taxon>
        <taxon>Aroideae</taxon>
        <taxon>Colocasieae</taxon>
        <taxon>Colocasia</taxon>
    </lineage>
</organism>
<name>A0A843TKE6_COLES</name>
<dbReference type="AlphaFoldDB" id="A0A843TKE6"/>
<feature type="transmembrane region" description="Helical" evidence="1">
    <location>
        <begin position="20"/>
        <end position="44"/>
    </location>
</feature>
<keyword evidence="1" id="KW-1133">Transmembrane helix</keyword>